<reference evidence="18 19" key="1">
    <citation type="submission" date="2024-05" db="EMBL/GenBank/DDBJ databases">
        <authorList>
            <person name="Liu Q."/>
            <person name="Xin Y.-H."/>
        </authorList>
    </citation>
    <scope>NUCLEOTIDE SEQUENCE [LARGE SCALE GENOMIC DNA]</scope>
    <source>
        <strain evidence="18 19">CGMCC 1.10181</strain>
    </source>
</reference>
<keyword evidence="10" id="KW-0443">Lipid metabolism</keyword>
<dbReference type="PANTHER" id="PTHR18866:SF33">
    <property type="entry name" value="METHYLCROTONOYL-COA CARBOXYLASE SUBUNIT ALPHA, MITOCHONDRIAL-RELATED"/>
    <property type="match status" value="1"/>
</dbReference>
<dbReference type="PROSITE" id="PS00867">
    <property type="entry name" value="CPSASE_2"/>
    <property type="match status" value="1"/>
</dbReference>
<name>A0ABU9Y834_9SPHN</name>
<feature type="domain" description="ATP-grasp" evidence="16">
    <location>
        <begin position="120"/>
        <end position="321"/>
    </location>
</feature>
<evidence type="ECO:0000256" key="7">
    <source>
        <dbReference type="ARBA" id="ARBA00022840"/>
    </source>
</evidence>
<evidence type="ECO:0000259" key="15">
    <source>
        <dbReference type="PROSITE" id="PS50968"/>
    </source>
</evidence>
<protein>
    <recommendedName>
        <fullName evidence="3">propionyl-CoA carboxylase</fullName>
        <ecNumber evidence="3">6.4.1.3</ecNumber>
    </recommendedName>
</protein>
<dbReference type="Pfam" id="PF00289">
    <property type="entry name" value="Biotin_carb_N"/>
    <property type="match status" value="1"/>
</dbReference>
<organism evidence="18 19">
    <name type="scientific">Sphingomonas oligophenolica</name>
    <dbReference type="NCBI Taxonomy" id="301154"/>
    <lineage>
        <taxon>Bacteria</taxon>
        <taxon>Pseudomonadati</taxon>
        <taxon>Pseudomonadota</taxon>
        <taxon>Alphaproteobacteria</taxon>
        <taxon>Sphingomonadales</taxon>
        <taxon>Sphingomonadaceae</taxon>
        <taxon>Sphingomonas</taxon>
    </lineage>
</organism>
<dbReference type="PANTHER" id="PTHR18866">
    <property type="entry name" value="CARBOXYLASE:PYRUVATE/ACETYL-COA/PROPIONYL-COA CARBOXYLASE"/>
    <property type="match status" value="1"/>
</dbReference>
<evidence type="ECO:0000256" key="14">
    <source>
        <dbReference type="PROSITE-ProRule" id="PRU00409"/>
    </source>
</evidence>
<dbReference type="Gene3D" id="3.30.700.30">
    <property type="match status" value="1"/>
</dbReference>
<dbReference type="PROSITE" id="PS50968">
    <property type="entry name" value="BIOTINYL_LIPOYL"/>
    <property type="match status" value="1"/>
</dbReference>
<sequence>MFKKILVANRGEIACRVMRTAKKMGIATVAVYSDADARSPHVLMADEAVRLGPAPANESYLKADLILLAAKETGADCIHPGYGFLSERESFARACADAGIAFVGPPPHAIAAMGDKIESKKLAKQAGVNVVPGFLGEIDDTEHAVRIASDIGYPVMMKASAGGGGKGMRLAYSEQDVREGFEATKREGLASFGDDRVFIEKFIESPRHIEIQVMGDQHGNIVYLGERECSVQRRHQKVVEEAPSPFVTPEMRRAMGEQAVALAAAVGYYSAGTVELIVSGADTSGKGFYFLEMNTRLQVEHPVTECITGLDLVELMIRVAAGEPLGLTQDDVRLTGWAIENRVYAEDPYRGFLPSIGRLIRYNPPEDGRPAYGPVDPKADAYVRVDDGVSEGGEVSMFYDPMIAKLITWAPTRLEAIDQQIAALDSFEIEGPGNNIDFVSALMQHPRFRAGALTTGFIAEEYPDGFHGAPASPELLRSLAAIAAFAATAEADRARRIDGQLGKRLRPPAEWSVKIEGAEHQVSVSTDGILVDGEALEIALEYTPGDRVVEAELGDDDLVVKIARVRAGFKLTAHGASHVARVLPAHVAPYAAHLIEKIPPDLSRFLLAPMPGLLMRLDVAAGDKVEAGQPLAVVEAMKMENILRAEKAGTVKLINAAPGDSLAVDAVILEME</sequence>
<dbReference type="SUPFAM" id="SSF51246">
    <property type="entry name" value="Rudiment single hybrid motif"/>
    <property type="match status" value="1"/>
</dbReference>
<evidence type="ECO:0000313" key="19">
    <source>
        <dbReference type="Proteomes" id="UP001419910"/>
    </source>
</evidence>
<dbReference type="PROSITE" id="PS50979">
    <property type="entry name" value="BC"/>
    <property type="match status" value="1"/>
</dbReference>
<dbReference type="Proteomes" id="UP001419910">
    <property type="component" value="Unassembled WGS sequence"/>
</dbReference>
<dbReference type="InterPro" id="IPR005479">
    <property type="entry name" value="CPAse_ATP-bd"/>
</dbReference>
<dbReference type="SUPFAM" id="SSF56059">
    <property type="entry name" value="Glutathione synthetase ATP-binding domain-like"/>
    <property type="match status" value="1"/>
</dbReference>
<evidence type="ECO:0000256" key="6">
    <source>
        <dbReference type="ARBA" id="ARBA00022741"/>
    </source>
</evidence>
<comment type="caution">
    <text evidence="18">The sequence shown here is derived from an EMBL/GenBank/DDBJ whole genome shotgun (WGS) entry which is preliminary data.</text>
</comment>
<dbReference type="CDD" id="cd06850">
    <property type="entry name" value="biotinyl_domain"/>
    <property type="match status" value="1"/>
</dbReference>
<dbReference type="Gene3D" id="3.30.470.20">
    <property type="entry name" value="ATP-grasp fold, B domain"/>
    <property type="match status" value="1"/>
</dbReference>
<evidence type="ECO:0000256" key="1">
    <source>
        <dbReference type="ARBA" id="ARBA00001953"/>
    </source>
</evidence>
<evidence type="ECO:0000259" key="17">
    <source>
        <dbReference type="PROSITE" id="PS50979"/>
    </source>
</evidence>
<dbReference type="InterPro" id="IPR016185">
    <property type="entry name" value="PreATP-grasp_dom_sf"/>
</dbReference>
<dbReference type="EC" id="6.4.1.3" evidence="3"/>
<dbReference type="PROSITE" id="PS50975">
    <property type="entry name" value="ATP_GRASP"/>
    <property type="match status" value="1"/>
</dbReference>
<keyword evidence="19" id="KW-1185">Reference proteome</keyword>
<dbReference type="InterPro" id="IPR011764">
    <property type="entry name" value="Biotin_carboxylation_dom"/>
</dbReference>
<accession>A0ABU9Y834</accession>
<dbReference type="InterPro" id="IPR001882">
    <property type="entry name" value="Biotin_BS"/>
</dbReference>
<dbReference type="PROSITE" id="PS00188">
    <property type="entry name" value="BIOTIN"/>
    <property type="match status" value="1"/>
</dbReference>
<dbReference type="InterPro" id="IPR011054">
    <property type="entry name" value="Rudment_hybrid_motif"/>
</dbReference>
<evidence type="ECO:0000256" key="11">
    <source>
        <dbReference type="ARBA" id="ARBA00023211"/>
    </source>
</evidence>
<keyword evidence="8" id="KW-0460">Magnesium</keyword>
<feature type="domain" description="Lipoyl-binding" evidence="15">
    <location>
        <begin position="593"/>
        <end position="672"/>
    </location>
</feature>
<comment type="pathway">
    <text evidence="2">Metabolic intermediate metabolism; propanoyl-CoA degradation; succinyl-CoA from propanoyl-CoA: step 1/3.</text>
</comment>
<dbReference type="Pfam" id="PF18140">
    <property type="entry name" value="PCC_BT"/>
    <property type="match status" value="1"/>
</dbReference>
<dbReference type="Pfam" id="PF02786">
    <property type="entry name" value="CPSase_L_D2"/>
    <property type="match status" value="1"/>
</dbReference>
<keyword evidence="9" id="KW-0442">Lipid degradation</keyword>
<dbReference type="Pfam" id="PF02785">
    <property type="entry name" value="Biotin_carb_C"/>
    <property type="match status" value="1"/>
</dbReference>
<keyword evidence="4" id="KW-0436">Ligase</keyword>
<keyword evidence="12" id="KW-0092">Biotin</keyword>
<dbReference type="PROSITE" id="PS00866">
    <property type="entry name" value="CPSASE_1"/>
    <property type="match status" value="1"/>
</dbReference>
<comment type="cofactor">
    <cofactor evidence="1">
        <name>biotin</name>
        <dbReference type="ChEBI" id="CHEBI:57586"/>
    </cofactor>
</comment>
<evidence type="ECO:0000313" key="18">
    <source>
        <dbReference type="EMBL" id="MEN2791974.1"/>
    </source>
</evidence>
<dbReference type="InterPro" id="IPR011053">
    <property type="entry name" value="Single_hybrid_motif"/>
</dbReference>
<dbReference type="InterPro" id="IPR041265">
    <property type="entry name" value="PCC_BT"/>
</dbReference>
<evidence type="ECO:0000256" key="13">
    <source>
        <dbReference type="ARBA" id="ARBA00049495"/>
    </source>
</evidence>
<proteinExistence type="predicted"/>
<evidence type="ECO:0000256" key="3">
    <source>
        <dbReference type="ARBA" id="ARBA00013050"/>
    </source>
</evidence>
<gene>
    <name evidence="18" type="ORF">ABC974_20265</name>
</gene>
<keyword evidence="6 14" id="KW-0547">Nucleotide-binding</keyword>
<dbReference type="InterPro" id="IPR000089">
    <property type="entry name" value="Biotin_lipoyl"/>
</dbReference>
<evidence type="ECO:0000256" key="4">
    <source>
        <dbReference type="ARBA" id="ARBA00022598"/>
    </source>
</evidence>
<evidence type="ECO:0000256" key="10">
    <source>
        <dbReference type="ARBA" id="ARBA00023098"/>
    </source>
</evidence>
<evidence type="ECO:0000256" key="8">
    <source>
        <dbReference type="ARBA" id="ARBA00022842"/>
    </source>
</evidence>
<dbReference type="SMART" id="SM00878">
    <property type="entry name" value="Biotin_carb_C"/>
    <property type="match status" value="1"/>
</dbReference>
<dbReference type="InterPro" id="IPR050856">
    <property type="entry name" value="Biotin_carboxylase_complex"/>
</dbReference>
<keyword evidence="5" id="KW-0479">Metal-binding</keyword>
<comment type="catalytic activity">
    <reaction evidence="13">
        <text>propanoyl-CoA + hydrogencarbonate + ATP = (S)-methylmalonyl-CoA + ADP + phosphate + H(+)</text>
        <dbReference type="Rhea" id="RHEA:23720"/>
        <dbReference type="ChEBI" id="CHEBI:15378"/>
        <dbReference type="ChEBI" id="CHEBI:17544"/>
        <dbReference type="ChEBI" id="CHEBI:30616"/>
        <dbReference type="ChEBI" id="CHEBI:43474"/>
        <dbReference type="ChEBI" id="CHEBI:57327"/>
        <dbReference type="ChEBI" id="CHEBI:57392"/>
        <dbReference type="ChEBI" id="CHEBI:456216"/>
        <dbReference type="EC" id="6.4.1.3"/>
    </reaction>
    <physiologicalReaction direction="left-to-right" evidence="13">
        <dbReference type="Rhea" id="RHEA:23721"/>
    </physiologicalReaction>
</comment>
<dbReference type="InterPro" id="IPR011761">
    <property type="entry name" value="ATP-grasp"/>
</dbReference>
<feature type="domain" description="Biotin carboxylation" evidence="17">
    <location>
        <begin position="1"/>
        <end position="463"/>
    </location>
</feature>
<dbReference type="Pfam" id="PF00364">
    <property type="entry name" value="Biotin_lipoyl"/>
    <property type="match status" value="1"/>
</dbReference>
<evidence type="ECO:0000256" key="9">
    <source>
        <dbReference type="ARBA" id="ARBA00022963"/>
    </source>
</evidence>
<dbReference type="RefSeq" id="WP_343889848.1">
    <property type="nucleotide sequence ID" value="NZ_BAAAEH010000024.1"/>
</dbReference>
<evidence type="ECO:0000256" key="5">
    <source>
        <dbReference type="ARBA" id="ARBA00022723"/>
    </source>
</evidence>
<keyword evidence="11" id="KW-0464">Manganese</keyword>
<evidence type="ECO:0000259" key="16">
    <source>
        <dbReference type="PROSITE" id="PS50975"/>
    </source>
</evidence>
<dbReference type="InterPro" id="IPR005481">
    <property type="entry name" value="BC-like_N"/>
</dbReference>
<keyword evidence="7 14" id="KW-0067">ATP-binding</keyword>
<dbReference type="SUPFAM" id="SSF52440">
    <property type="entry name" value="PreATP-grasp domain"/>
    <property type="match status" value="1"/>
</dbReference>
<dbReference type="EMBL" id="JBDIME010000022">
    <property type="protein sequence ID" value="MEN2791974.1"/>
    <property type="molecule type" value="Genomic_DNA"/>
</dbReference>
<dbReference type="Gene3D" id="2.40.50.100">
    <property type="match status" value="1"/>
</dbReference>
<dbReference type="InterPro" id="IPR005482">
    <property type="entry name" value="Biotin_COase_C"/>
</dbReference>
<dbReference type="SUPFAM" id="SSF51230">
    <property type="entry name" value="Single hybrid motif"/>
    <property type="match status" value="1"/>
</dbReference>
<evidence type="ECO:0000256" key="2">
    <source>
        <dbReference type="ARBA" id="ARBA00005060"/>
    </source>
</evidence>
<evidence type="ECO:0000256" key="12">
    <source>
        <dbReference type="ARBA" id="ARBA00023267"/>
    </source>
</evidence>